<evidence type="ECO:0000313" key="1">
    <source>
        <dbReference type="EMBL" id="JAH00249.1"/>
    </source>
</evidence>
<protein>
    <submittedName>
        <fullName evidence="1">Uncharacterized protein</fullName>
    </submittedName>
</protein>
<accession>A0A0E9P6W7</accession>
<reference evidence="1" key="2">
    <citation type="journal article" date="2015" name="Fish Shellfish Immunol.">
        <title>Early steps in the European eel (Anguilla anguilla)-Vibrio vulnificus interaction in the gills: Role of the RtxA13 toxin.</title>
        <authorList>
            <person name="Callol A."/>
            <person name="Pajuelo D."/>
            <person name="Ebbesson L."/>
            <person name="Teles M."/>
            <person name="MacKenzie S."/>
            <person name="Amaro C."/>
        </authorList>
    </citation>
    <scope>NUCLEOTIDE SEQUENCE</scope>
</reference>
<organism evidence="1">
    <name type="scientific">Anguilla anguilla</name>
    <name type="common">European freshwater eel</name>
    <name type="synonym">Muraena anguilla</name>
    <dbReference type="NCBI Taxonomy" id="7936"/>
    <lineage>
        <taxon>Eukaryota</taxon>
        <taxon>Metazoa</taxon>
        <taxon>Chordata</taxon>
        <taxon>Craniata</taxon>
        <taxon>Vertebrata</taxon>
        <taxon>Euteleostomi</taxon>
        <taxon>Actinopterygii</taxon>
        <taxon>Neopterygii</taxon>
        <taxon>Teleostei</taxon>
        <taxon>Anguilliformes</taxon>
        <taxon>Anguillidae</taxon>
        <taxon>Anguilla</taxon>
    </lineage>
</organism>
<reference evidence="1" key="1">
    <citation type="submission" date="2014-11" db="EMBL/GenBank/DDBJ databases">
        <authorList>
            <person name="Amaro Gonzalez C."/>
        </authorList>
    </citation>
    <scope>NUCLEOTIDE SEQUENCE</scope>
</reference>
<dbReference type="AlphaFoldDB" id="A0A0E9P6W7"/>
<dbReference type="EMBL" id="GBXM01108328">
    <property type="protein sequence ID" value="JAH00249.1"/>
    <property type="molecule type" value="Transcribed_RNA"/>
</dbReference>
<name>A0A0E9P6W7_ANGAN</name>
<sequence>MMHEASVLWGKTERTCCSVNFSNRMRRRTENV</sequence>
<proteinExistence type="predicted"/>